<feature type="domain" description="Metalloprotease TldD/E C-terminal" evidence="3">
    <location>
        <begin position="233"/>
        <end position="448"/>
    </location>
</feature>
<comment type="caution">
    <text evidence="5">The sequence shown here is derived from an EMBL/GenBank/DDBJ whole genome shotgun (WGS) entry which is preliminary data.</text>
</comment>
<sequence>MPKTEMTLDRINDLLARAKKAGADDADAVYVEGTSLSVAQRLGKLEKLERSEGADLGLRVLIGKKQAVVSSSDTSDSALDELVERCVAMAQNALDDPFCGIADPSELAETFDIDGLELCEPGEVDQDKLISWATACEEAARSVEGITNSEGADAGWGRHQVTLAATNGFANSYAGSGSHISVSVLAGTGTGMERDYDYDSAVFSTDLRDPADIGRMAAEKTLRRLNPRKIKSMQVPIIMDPRVSASIVGHLSGAINGSGIARGTSFLISMMDKEIFGPNITIVDDPHRKRGLRSKPFDAEGVANMKRNLVENGILKTWIMDLRSARQLGLKSTGNASRGAGSLPGPSTTNLYMEPGTISPADMIKDVKQGLYVTEMIGSSVNGVTGDYSRGASGYWIENGELAYPVSEITVAGNLKEMFKSVTPANDLIFKYGTNAPTLRIDGLTIAGQ</sequence>
<dbReference type="PANTHER" id="PTHR43421:SF1">
    <property type="entry name" value="METALLOPROTEASE PMBA"/>
    <property type="match status" value="1"/>
</dbReference>
<dbReference type="AlphaFoldDB" id="A0A1Y2L446"/>
<dbReference type="GO" id="GO:0005829">
    <property type="term" value="C:cytosol"/>
    <property type="evidence" value="ECO:0007669"/>
    <property type="project" value="TreeGrafter"/>
</dbReference>
<dbReference type="PANTHER" id="PTHR43421">
    <property type="entry name" value="METALLOPROTEASE PMBA"/>
    <property type="match status" value="1"/>
</dbReference>
<proteinExistence type="inferred from homology"/>
<reference evidence="5 6" key="1">
    <citation type="submission" date="2014-03" db="EMBL/GenBank/DDBJ databases">
        <title>The draft genome sequence of Thalassospira mesophila JCM 18969.</title>
        <authorList>
            <person name="Lai Q."/>
            <person name="Shao Z."/>
        </authorList>
    </citation>
    <scope>NUCLEOTIDE SEQUENCE [LARGE SCALE GENOMIC DNA]</scope>
    <source>
        <strain evidence="5 6">JCM 18969</strain>
    </source>
</reference>
<evidence type="ECO:0000259" key="4">
    <source>
        <dbReference type="Pfam" id="PF19290"/>
    </source>
</evidence>
<organism evidence="5 6">
    <name type="scientific">Thalassospira mesophila</name>
    <dbReference type="NCBI Taxonomy" id="1293891"/>
    <lineage>
        <taxon>Bacteria</taxon>
        <taxon>Pseudomonadati</taxon>
        <taxon>Pseudomonadota</taxon>
        <taxon>Alphaproteobacteria</taxon>
        <taxon>Rhodospirillales</taxon>
        <taxon>Thalassospiraceae</taxon>
        <taxon>Thalassospira</taxon>
    </lineage>
</organism>
<dbReference type="SUPFAM" id="SSF111283">
    <property type="entry name" value="Putative modulator of DNA gyrase, PmbA/TldD"/>
    <property type="match status" value="1"/>
</dbReference>
<dbReference type="Pfam" id="PF01523">
    <property type="entry name" value="PmbA_TldD_1st"/>
    <property type="match status" value="1"/>
</dbReference>
<evidence type="ECO:0000313" key="5">
    <source>
        <dbReference type="EMBL" id="OSQ39602.1"/>
    </source>
</evidence>
<evidence type="ECO:0000313" key="6">
    <source>
        <dbReference type="Proteomes" id="UP000193391"/>
    </source>
</evidence>
<dbReference type="InterPro" id="IPR045569">
    <property type="entry name" value="Metalloprtase-TldD/E_C"/>
</dbReference>
<feature type="domain" description="Metalloprotease TldD/E N-terminal" evidence="2">
    <location>
        <begin position="26"/>
        <end position="90"/>
    </location>
</feature>
<gene>
    <name evidence="5" type="ORF">TMES_06255</name>
</gene>
<dbReference type="Gene3D" id="3.30.2290.10">
    <property type="entry name" value="PmbA/TldD superfamily"/>
    <property type="match status" value="1"/>
</dbReference>
<evidence type="ECO:0000256" key="1">
    <source>
        <dbReference type="ARBA" id="ARBA00005836"/>
    </source>
</evidence>
<dbReference type="OrthoDB" id="9803618at2"/>
<dbReference type="GO" id="GO:0008237">
    <property type="term" value="F:metallopeptidase activity"/>
    <property type="evidence" value="ECO:0007669"/>
    <property type="project" value="InterPro"/>
</dbReference>
<dbReference type="InterPro" id="IPR035068">
    <property type="entry name" value="TldD/PmbA_N"/>
</dbReference>
<dbReference type="GO" id="GO:0006508">
    <property type="term" value="P:proteolysis"/>
    <property type="evidence" value="ECO:0007669"/>
    <property type="project" value="InterPro"/>
</dbReference>
<dbReference type="Pfam" id="PF19289">
    <property type="entry name" value="PmbA_TldD_3rd"/>
    <property type="match status" value="1"/>
</dbReference>
<protein>
    <submittedName>
        <fullName evidence="5">Modulator protein</fullName>
    </submittedName>
</protein>
<evidence type="ECO:0000259" key="2">
    <source>
        <dbReference type="Pfam" id="PF01523"/>
    </source>
</evidence>
<dbReference type="EMBL" id="JFKA01000002">
    <property type="protein sequence ID" value="OSQ39602.1"/>
    <property type="molecule type" value="Genomic_DNA"/>
</dbReference>
<dbReference type="InterPro" id="IPR002510">
    <property type="entry name" value="Metalloprtase-TldD/E_N"/>
</dbReference>
<dbReference type="Proteomes" id="UP000193391">
    <property type="component" value="Unassembled WGS sequence"/>
</dbReference>
<dbReference type="InterPro" id="IPR045570">
    <property type="entry name" value="Metalloprtase-TldD/E_cen_dom"/>
</dbReference>
<feature type="domain" description="Metalloprotease TldD/E central" evidence="4">
    <location>
        <begin position="120"/>
        <end position="225"/>
    </location>
</feature>
<name>A0A1Y2L446_9PROT</name>
<dbReference type="InterPro" id="IPR047657">
    <property type="entry name" value="PmbA"/>
</dbReference>
<accession>A0A1Y2L446</accession>
<keyword evidence="6" id="KW-1185">Reference proteome</keyword>
<dbReference type="Pfam" id="PF19290">
    <property type="entry name" value="PmbA_TldD_2nd"/>
    <property type="match status" value="1"/>
</dbReference>
<evidence type="ECO:0000259" key="3">
    <source>
        <dbReference type="Pfam" id="PF19289"/>
    </source>
</evidence>
<dbReference type="STRING" id="1293891.TMES_06255"/>
<comment type="similarity">
    <text evidence="1">Belongs to the peptidase U62 family.</text>
</comment>
<dbReference type="InterPro" id="IPR036059">
    <property type="entry name" value="TldD/PmbA_sf"/>
</dbReference>
<dbReference type="RefSeq" id="WP_085580564.1">
    <property type="nucleotide sequence ID" value="NZ_JFKA01000002.1"/>
</dbReference>